<dbReference type="RefSeq" id="WP_094549118.1">
    <property type="nucleotide sequence ID" value="NZ_MQWB01000001.1"/>
</dbReference>
<reference evidence="2 3" key="1">
    <citation type="submission" date="2016-11" db="EMBL/GenBank/DDBJ databases">
        <title>Study of marine rhodopsin-containing bacteria.</title>
        <authorList>
            <person name="Yoshizawa S."/>
            <person name="Kumagai Y."/>
            <person name="Kogure K."/>
        </authorList>
    </citation>
    <scope>NUCLEOTIDE SEQUENCE [LARGE SCALE GENOMIC DNA]</scope>
    <source>
        <strain evidence="2 3">SG-29</strain>
    </source>
</reference>
<protein>
    <recommendedName>
        <fullName evidence="1">DinB-like domain-containing protein</fullName>
    </recommendedName>
</protein>
<dbReference type="Proteomes" id="UP000216446">
    <property type="component" value="Unassembled WGS sequence"/>
</dbReference>
<accession>A0A259U0R2</accession>
<organism evidence="2 3">
    <name type="scientific">Rubricoccus marinus</name>
    <dbReference type="NCBI Taxonomy" id="716817"/>
    <lineage>
        <taxon>Bacteria</taxon>
        <taxon>Pseudomonadati</taxon>
        <taxon>Rhodothermota</taxon>
        <taxon>Rhodothermia</taxon>
        <taxon>Rhodothermales</taxon>
        <taxon>Rubricoccaceae</taxon>
        <taxon>Rubricoccus</taxon>
    </lineage>
</organism>
<dbReference type="InterPro" id="IPR034660">
    <property type="entry name" value="DinB/YfiT-like"/>
</dbReference>
<evidence type="ECO:0000313" key="3">
    <source>
        <dbReference type="Proteomes" id="UP000216446"/>
    </source>
</evidence>
<dbReference type="OrthoDB" id="2599194at2"/>
<gene>
    <name evidence="2" type="ORF">BSZ36_11710</name>
</gene>
<comment type="caution">
    <text evidence="2">The sequence shown here is derived from an EMBL/GenBank/DDBJ whole genome shotgun (WGS) entry which is preliminary data.</text>
</comment>
<feature type="domain" description="DinB-like" evidence="1">
    <location>
        <begin position="15"/>
        <end position="153"/>
    </location>
</feature>
<name>A0A259U0R2_9BACT</name>
<dbReference type="InterPro" id="IPR024775">
    <property type="entry name" value="DinB-like"/>
</dbReference>
<proteinExistence type="predicted"/>
<sequence length="156" mass="17637">MPLPNFFDRSVARGLLARIDRLTPESQPEWGVMSVAQMLAHTAKPFDALYDPAFAQRHPKPRGPMKLVMRFLVKPVVVSETPYRKNGKTAPSFLVTDARDFETERQKLKAYISRASGEGAAAFEGRESHSFGKITAEEWSAMFYKHTDHHLTQFGV</sequence>
<dbReference type="InParanoid" id="A0A259U0R2"/>
<evidence type="ECO:0000313" key="2">
    <source>
        <dbReference type="EMBL" id="OZC03589.1"/>
    </source>
</evidence>
<dbReference type="AlphaFoldDB" id="A0A259U0R2"/>
<dbReference type="Pfam" id="PF12867">
    <property type="entry name" value="DinB_2"/>
    <property type="match status" value="1"/>
</dbReference>
<dbReference type="EMBL" id="MQWB01000001">
    <property type="protein sequence ID" value="OZC03589.1"/>
    <property type="molecule type" value="Genomic_DNA"/>
</dbReference>
<evidence type="ECO:0000259" key="1">
    <source>
        <dbReference type="Pfam" id="PF12867"/>
    </source>
</evidence>
<dbReference type="Gene3D" id="1.20.120.450">
    <property type="entry name" value="dinb family like domain"/>
    <property type="match status" value="1"/>
</dbReference>
<keyword evidence="3" id="KW-1185">Reference proteome</keyword>